<dbReference type="Pfam" id="PF12043">
    <property type="entry name" value="DUF3527"/>
    <property type="match status" value="1"/>
</dbReference>
<dbReference type="AlphaFoldDB" id="A0AAN9I068"/>
<proteinExistence type="predicted"/>
<comment type="caution">
    <text evidence="2">The sequence shown here is derived from an EMBL/GenBank/DDBJ whole genome shotgun (WGS) entry which is preliminary data.</text>
</comment>
<dbReference type="Pfam" id="PF00514">
    <property type="entry name" value="Arm"/>
    <property type="match status" value="1"/>
</dbReference>
<dbReference type="InterPro" id="IPR021916">
    <property type="entry name" value="DUF3527"/>
</dbReference>
<organism evidence="2 3">
    <name type="scientific">Crotalaria pallida</name>
    <name type="common">Smooth rattlebox</name>
    <name type="synonym">Crotalaria striata</name>
    <dbReference type="NCBI Taxonomy" id="3830"/>
    <lineage>
        <taxon>Eukaryota</taxon>
        <taxon>Viridiplantae</taxon>
        <taxon>Streptophyta</taxon>
        <taxon>Embryophyta</taxon>
        <taxon>Tracheophyta</taxon>
        <taxon>Spermatophyta</taxon>
        <taxon>Magnoliopsida</taxon>
        <taxon>eudicotyledons</taxon>
        <taxon>Gunneridae</taxon>
        <taxon>Pentapetalae</taxon>
        <taxon>rosids</taxon>
        <taxon>fabids</taxon>
        <taxon>Fabales</taxon>
        <taxon>Fabaceae</taxon>
        <taxon>Papilionoideae</taxon>
        <taxon>50 kb inversion clade</taxon>
        <taxon>genistoids sensu lato</taxon>
        <taxon>core genistoids</taxon>
        <taxon>Crotalarieae</taxon>
        <taxon>Crotalaria</taxon>
    </lineage>
</organism>
<dbReference type="InterPro" id="IPR011989">
    <property type="entry name" value="ARM-like"/>
</dbReference>
<name>A0AAN9I068_CROPI</name>
<dbReference type="SUPFAM" id="SSF48371">
    <property type="entry name" value="ARM repeat"/>
    <property type="match status" value="1"/>
</dbReference>
<dbReference type="InterPro" id="IPR016024">
    <property type="entry name" value="ARM-type_fold"/>
</dbReference>
<reference evidence="2 3" key="1">
    <citation type="submission" date="2024-01" db="EMBL/GenBank/DDBJ databases">
        <title>The genomes of 5 underutilized Papilionoideae crops provide insights into root nodulation and disease resistanc.</title>
        <authorList>
            <person name="Yuan L."/>
        </authorList>
    </citation>
    <scope>NUCLEOTIDE SEQUENCE [LARGE SCALE GENOMIC DNA]</scope>
    <source>
        <strain evidence="2">ZHUSHIDOU_FW_LH</strain>
        <tissue evidence="2">Leaf</tissue>
    </source>
</reference>
<evidence type="ECO:0000256" key="1">
    <source>
        <dbReference type="ARBA" id="ARBA00022737"/>
    </source>
</evidence>
<dbReference type="Proteomes" id="UP001372338">
    <property type="component" value="Unassembled WGS sequence"/>
</dbReference>
<protein>
    <submittedName>
        <fullName evidence="2">Uncharacterized protein</fullName>
    </submittedName>
</protein>
<keyword evidence="3" id="KW-1185">Reference proteome</keyword>
<dbReference type="EMBL" id="JAYWIO010000005">
    <property type="protein sequence ID" value="KAK7258865.1"/>
    <property type="molecule type" value="Genomic_DNA"/>
</dbReference>
<keyword evidence="1" id="KW-0677">Repeat</keyword>
<sequence>MMEEEAKRKLKAAELQAKKTRISVFVLYQICHISVVPYAGDIHTTFAKLPIHSNVDRFNFVHSVSLAAVLKSLLAEQHQRGEANGIAMTWNNEQEHWCAFGLAPFKHGVYSIAFDSSLSLLQAFSICIALVDSKMPYELSIVMDEHQRSNGIPVTRFTLQSIYAQRSDDEKLEFEYESGNTNILGTLAKIMQDQGNRAVIGKDENAVRQLISMISSDNCHVVEQACSALSALAFDASVALQLIKADIMRSFGAVLKSMGQEELISVLQVVVKMAFTSDTVAEKMLNKDVLRIVMISLV</sequence>
<evidence type="ECO:0000313" key="2">
    <source>
        <dbReference type="EMBL" id="KAK7258865.1"/>
    </source>
</evidence>
<dbReference type="PANTHER" id="PTHR31390">
    <property type="entry name" value="EXPRESSED PROTEIN"/>
    <property type="match status" value="1"/>
</dbReference>
<dbReference type="Gene3D" id="1.25.10.10">
    <property type="entry name" value="Leucine-rich Repeat Variant"/>
    <property type="match status" value="1"/>
</dbReference>
<accession>A0AAN9I068</accession>
<dbReference type="PANTHER" id="PTHR31390:SF4">
    <property type="entry name" value="DUF3527 DOMAIN-CONTAINING PROTEIN"/>
    <property type="match status" value="1"/>
</dbReference>
<gene>
    <name evidence="2" type="ORF">RIF29_24453</name>
</gene>
<evidence type="ECO:0000313" key="3">
    <source>
        <dbReference type="Proteomes" id="UP001372338"/>
    </source>
</evidence>
<dbReference type="InterPro" id="IPR000225">
    <property type="entry name" value="Armadillo"/>
</dbReference>